<feature type="domain" description="Lcl C-terminal" evidence="2">
    <location>
        <begin position="555"/>
        <end position="683"/>
    </location>
</feature>
<keyword evidence="4" id="KW-1185">Reference proteome</keyword>
<feature type="transmembrane region" description="Helical" evidence="1">
    <location>
        <begin position="12"/>
        <end position="29"/>
    </location>
</feature>
<gene>
    <name evidence="3" type="ORF">JWG45_08000</name>
</gene>
<dbReference type="EMBL" id="JAFFPU010000030">
    <property type="protein sequence ID" value="MBM9577095.1"/>
    <property type="molecule type" value="Genomic_DNA"/>
</dbReference>
<keyword evidence="1" id="KW-1133">Transmembrane helix</keyword>
<proteinExistence type="predicted"/>
<evidence type="ECO:0000313" key="3">
    <source>
        <dbReference type="EMBL" id="MBM9577095.1"/>
    </source>
</evidence>
<evidence type="ECO:0000259" key="2">
    <source>
        <dbReference type="Pfam" id="PF07603"/>
    </source>
</evidence>
<name>A0ABS2U9Q1_9LEPT</name>
<dbReference type="Pfam" id="PF07603">
    <property type="entry name" value="Lcl_C"/>
    <property type="match status" value="1"/>
</dbReference>
<reference evidence="3 4" key="1">
    <citation type="submission" date="2021-02" db="EMBL/GenBank/DDBJ databases">
        <title>Leptospira ainlahdjerensis sp. nov., Leptospira ainazelensis sp. nov., Leptospira abararensis sp. nov. and Leptospira chreensis sp. nov., four new species isolated from water sources in Algeria.</title>
        <authorList>
            <person name="Amara Korba A."/>
            <person name="Kainiu M."/>
            <person name="Vincent A.T."/>
            <person name="Mariet J.-F."/>
            <person name="Veyrier F.J."/>
            <person name="Goarant C."/>
            <person name="Picardeau M."/>
        </authorList>
    </citation>
    <scope>NUCLEOTIDE SEQUENCE [LARGE SCALE GENOMIC DNA]</scope>
    <source>
        <strain evidence="3 4">201903070</strain>
    </source>
</reference>
<evidence type="ECO:0000256" key="1">
    <source>
        <dbReference type="SAM" id="Phobius"/>
    </source>
</evidence>
<keyword evidence="1" id="KW-0472">Membrane</keyword>
<dbReference type="Proteomes" id="UP000724686">
    <property type="component" value="Unassembled WGS sequence"/>
</dbReference>
<organism evidence="3 4">
    <name type="scientific">Leptospira ainlahdjerensis</name>
    <dbReference type="NCBI Taxonomy" id="2810033"/>
    <lineage>
        <taxon>Bacteria</taxon>
        <taxon>Pseudomonadati</taxon>
        <taxon>Spirochaetota</taxon>
        <taxon>Spirochaetia</taxon>
        <taxon>Leptospirales</taxon>
        <taxon>Leptospiraceae</taxon>
        <taxon>Leptospira</taxon>
    </lineage>
</organism>
<protein>
    <submittedName>
        <fullName evidence="3">DUF1566 domain-containing protein</fullName>
    </submittedName>
</protein>
<sequence length="746" mass="80180">MSIKNRLLLDRVYLSFTWHIILVLQFLFLNCLPAKNGNKGFTIFPLNIGQFFSANDSSTTNANLPAATGTLTYSSQNTVYVSGQTGAFEYVDVRWSSSQSADYEIRYSSTNCSDGTVDSQGSVSAETSTISRIHAIAGTIPLNIGSNSVRICLYNVGKTSLWDSYGLTVLRDDTAPIVSFTPAGGVYGTSAPNVTISCADVGNSNCNRISYRTDGNSASIGNDGSAPSGNVLFSSAIALANNTVTNFSAIAVDNAGNIGVANTASYTVAFGNPTITIVSLSKSVIRSVDNSTLTWKSDIAGNYSIQSNGTNCTDGTVLLTGSATANTNVSSAISGSTLNAGSNTIRVCFTTPGSNQGTTSTSVSRDDIAPKIITASPALTPNAAAFGLSVNQKTFSLTFDEDMDTSISPIPTHWDQTQGDKEIKWPGAIGSWSADKRTYTLNVQSNLPEWHKFYWRYSDTSFKDIAGNVVVSSPTVTISAGNINLNYGTIQDTAYFFPLDTEQSFCADQNGNTIPCNGTGQDGEVGGVIPVLSPNTFFSFPMNINGFANDFVTIDTKNNRFWRTCEPDYEMVIGLNLCVKICPGQNKWNGSSCVAEFENPMKTFNQAVESCSELNGRNNGTGYAGRKGWRVPTLAEYNTILEYDSGGFGNEAIPERFFPGLSRSNYHRFWTSSNSITINTTNIYTLTPNIDLLSNGPINYSAISSLQSWGAWSISVFDGISIPYNKLKNDGWDSGSYYYTTLCISD</sequence>
<dbReference type="InterPro" id="IPR011460">
    <property type="entry name" value="Lcl_C"/>
</dbReference>
<comment type="caution">
    <text evidence="3">The sequence shown here is derived from an EMBL/GenBank/DDBJ whole genome shotgun (WGS) entry which is preliminary data.</text>
</comment>
<evidence type="ECO:0000313" key="4">
    <source>
        <dbReference type="Proteomes" id="UP000724686"/>
    </source>
</evidence>
<keyword evidence="1" id="KW-0812">Transmembrane</keyword>
<accession>A0ABS2U9Q1</accession>
<dbReference type="RefSeq" id="WP_205279238.1">
    <property type="nucleotide sequence ID" value="NZ_JAFFPU010000030.1"/>
</dbReference>